<keyword evidence="10" id="KW-1185">Reference proteome</keyword>
<dbReference type="Proteomes" id="UP001322277">
    <property type="component" value="Chromosome 8"/>
</dbReference>
<dbReference type="InterPro" id="IPR018456">
    <property type="entry name" value="PTR2_symporter_CS"/>
</dbReference>
<keyword evidence="5 8" id="KW-0472">Membrane</keyword>
<evidence type="ECO:0000256" key="3">
    <source>
        <dbReference type="ARBA" id="ARBA00022692"/>
    </source>
</evidence>
<comment type="subcellular location">
    <subcellularLocation>
        <location evidence="1 6">Membrane</location>
        <topology evidence="1 6">Multi-pass membrane protein</topology>
    </subcellularLocation>
</comment>
<dbReference type="GO" id="GO:0022857">
    <property type="term" value="F:transmembrane transporter activity"/>
    <property type="evidence" value="ECO:0007669"/>
    <property type="project" value="InterPro"/>
</dbReference>
<protein>
    <submittedName>
        <fullName evidence="9">Proton-dependent oligopeptide transporter family, PTR2 family proton/oligopeptide symporter</fullName>
    </submittedName>
</protein>
<dbReference type="Pfam" id="PF00854">
    <property type="entry name" value="PTR2"/>
    <property type="match status" value="1"/>
</dbReference>
<evidence type="ECO:0000256" key="6">
    <source>
        <dbReference type="RuleBase" id="RU003755"/>
    </source>
</evidence>
<keyword evidence="4 8" id="KW-1133">Transmembrane helix</keyword>
<dbReference type="InterPro" id="IPR036259">
    <property type="entry name" value="MFS_trans_sf"/>
</dbReference>
<name>A0AAX4IXS4_9PEZI</name>
<dbReference type="GO" id="GO:0016020">
    <property type="term" value="C:membrane"/>
    <property type="evidence" value="ECO:0007669"/>
    <property type="project" value="UniProtKB-SubCell"/>
</dbReference>
<feature type="transmembrane region" description="Helical" evidence="8">
    <location>
        <begin position="515"/>
        <end position="536"/>
    </location>
</feature>
<dbReference type="GeneID" id="87949516"/>
<evidence type="ECO:0000256" key="5">
    <source>
        <dbReference type="ARBA" id="ARBA00023136"/>
    </source>
</evidence>
<evidence type="ECO:0000313" key="9">
    <source>
        <dbReference type="EMBL" id="WQF88002.1"/>
    </source>
</evidence>
<reference evidence="10" key="1">
    <citation type="journal article" date="2023" name="bioRxiv">
        <title>Complete genome of the Medicago anthracnose fungus, Colletotrichum destructivum, reveals a mini-chromosome-like region within a core chromosome.</title>
        <authorList>
            <person name="Lapalu N."/>
            <person name="Simon A."/>
            <person name="Lu A."/>
            <person name="Plaumann P.-L."/>
            <person name="Amselem J."/>
            <person name="Pigne S."/>
            <person name="Auger A."/>
            <person name="Koch C."/>
            <person name="Dallery J.-F."/>
            <person name="O'Connell R.J."/>
        </authorList>
    </citation>
    <scope>NUCLEOTIDE SEQUENCE [LARGE SCALE GENOMIC DNA]</scope>
    <source>
        <strain evidence="10">CBS 520.97</strain>
    </source>
</reference>
<dbReference type="AlphaFoldDB" id="A0AAX4IXS4"/>
<feature type="transmembrane region" description="Helical" evidence="8">
    <location>
        <begin position="490"/>
        <end position="509"/>
    </location>
</feature>
<evidence type="ECO:0000313" key="10">
    <source>
        <dbReference type="Proteomes" id="UP001322277"/>
    </source>
</evidence>
<evidence type="ECO:0000256" key="4">
    <source>
        <dbReference type="ARBA" id="ARBA00022989"/>
    </source>
</evidence>
<feature type="transmembrane region" description="Helical" evidence="8">
    <location>
        <begin position="130"/>
        <end position="149"/>
    </location>
</feature>
<feature type="transmembrane region" description="Helical" evidence="8">
    <location>
        <begin position="406"/>
        <end position="425"/>
    </location>
</feature>
<organism evidence="9 10">
    <name type="scientific">Colletotrichum destructivum</name>
    <dbReference type="NCBI Taxonomy" id="34406"/>
    <lineage>
        <taxon>Eukaryota</taxon>
        <taxon>Fungi</taxon>
        <taxon>Dikarya</taxon>
        <taxon>Ascomycota</taxon>
        <taxon>Pezizomycotina</taxon>
        <taxon>Sordariomycetes</taxon>
        <taxon>Hypocreomycetidae</taxon>
        <taxon>Glomerellales</taxon>
        <taxon>Glomerellaceae</taxon>
        <taxon>Colletotrichum</taxon>
        <taxon>Colletotrichum destructivum species complex</taxon>
    </lineage>
</organism>
<feature type="transmembrane region" description="Helical" evidence="8">
    <location>
        <begin position="365"/>
        <end position="386"/>
    </location>
</feature>
<evidence type="ECO:0000256" key="8">
    <source>
        <dbReference type="SAM" id="Phobius"/>
    </source>
</evidence>
<feature type="transmembrane region" description="Helical" evidence="8">
    <location>
        <begin position="219"/>
        <end position="237"/>
    </location>
</feature>
<evidence type="ECO:0000256" key="2">
    <source>
        <dbReference type="ARBA" id="ARBA00005982"/>
    </source>
</evidence>
<dbReference type="KEGG" id="cdet:87949516"/>
<proteinExistence type="inferred from homology"/>
<keyword evidence="6" id="KW-0813">Transport</keyword>
<evidence type="ECO:0000256" key="7">
    <source>
        <dbReference type="SAM" id="MobiDB-lite"/>
    </source>
</evidence>
<evidence type="ECO:0000256" key="1">
    <source>
        <dbReference type="ARBA" id="ARBA00004141"/>
    </source>
</evidence>
<dbReference type="PANTHER" id="PTHR11654">
    <property type="entry name" value="OLIGOPEPTIDE TRANSPORTER-RELATED"/>
    <property type="match status" value="1"/>
</dbReference>
<dbReference type="PROSITE" id="PS01023">
    <property type="entry name" value="PTR2_2"/>
    <property type="match status" value="1"/>
</dbReference>
<dbReference type="GO" id="GO:0006857">
    <property type="term" value="P:oligopeptide transport"/>
    <property type="evidence" value="ECO:0007669"/>
    <property type="project" value="InterPro"/>
</dbReference>
<comment type="similarity">
    <text evidence="2 6">Belongs to the major facilitator superfamily. Proton-dependent oligopeptide transporter (POT/PTR) (TC 2.A.17) family.</text>
</comment>
<keyword evidence="3 6" id="KW-0812">Transmembrane</keyword>
<dbReference type="SUPFAM" id="SSF103473">
    <property type="entry name" value="MFS general substrate transporter"/>
    <property type="match status" value="1"/>
</dbReference>
<accession>A0AAX4IXS4</accession>
<feature type="transmembrane region" description="Helical" evidence="8">
    <location>
        <begin position="243"/>
        <end position="264"/>
    </location>
</feature>
<dbReference type="Gene3D" id="1.20.1250.20">
    <property type="entry name" value="MFS general substrate transporter like domains"/>
    <property type="match status" value="1"/>
</dbReference>
<gene>
    <name evidence="9" type="ORF">CDEST_13016</name>
</gene>
<dbReference type="RefSeq" id="XP_062785223.1">
    <property type="nucleotide sequence ID" value="XM_062929172.1"/>
</dbReference>
<dbReference type="EMBL" id="CP137312">
    <property type="protein sequence ID" value="WQF88002.1"/>
    <property type="molecule type" value="Genomic_DNA"/>
</dbReference>
<dbReference type="InterPro" id="IPR000109">
    <property type="entry name" value="POT_fam"/>
</dbReference>
<feature type="region of interest" description="Disordered" evidence="7">
    <location>
        <begin position="1"/>
        <end position="45"/>
    </location>
</feature>
<sequence>MTDQVGRADGPDLTGPLEMSSTGDLEKADDDDAGQLDESQATKDLPRVADRIPNAAWLVMLLTMAERFSFYGMTTPLMNYMQNGRGDPLRPGALGWGQSRASQVSNVFNIISWLTPMASGIVADKGLGRYRTLCVTFVVYLAGTVLLFVSSLESLAPYSAGLFIASLVLIALGMSGANGLMAAFVGDQYTTEDGAVVTTRSGEHVVVDRTLTLESIYNYYYWCINVGGLSGLATTALELHVGFWAAYLLPLCALSVSAAVLVLGRGRLVLAPTQSSALPDARRALWLAVRGGFSLDKARPARQQLQHSRKVPWTDDFIDELQTAMVACRMIFAVWPVLHLCRGQINNNLISQAAQMDTSSIPNDMMYNANPVIIIILMPLVDRFLFPWLRRSGFPLTATTRLTAGFALEALAMAMAAVVQKLVYISPPCYDAPLRCAASNAGAIPNAVSVFVQLPVYLLEAMSEILSSPAGWELAFSMAPGSMKSVMQSVFMTTGAVGAGLSIAISPMYKDPEMLFVWASLAIVMAIATVIFYAVWGRNLR</sequence>